<evidence type="ECO:0008006" key="5">
    <source>
        <dbReference type="Google" id="ProtNLM"/>
    </source>
</evidence>
<dbReference type="InterPro" id="IPR011249">
    <property type="entry name" value="Metalloenz_LuxS/M16"/>
</dbReference>
<dbReference type="GO" id="GO:0004222">
    <property type="term" value="F:metalloendopeptidase activity"/>
    <property type="evidence" value="ECO:0007669"/>
    <property type="project" value="InterPro"/>
</dbReference>
<dbReference type="InterPro" id="IPR007863">
    <property type="entry name" value="Peptidase_M16_C"/>
</dbReference>
<dbReference type="InterPro" id="IPR001431">
    <property type="entry name" value="Pept_M16_Zn_BS"/>
</dbReference>
<feature type="domain" description="Peptidase M16 N-terminal" evidence="2">
    <location>
        <begin position="21"/>
        <end position="158"/>
    </location>
</feature>
<dbReference type="SUPFAM" id="SSF63411">
    <property type="entry name" value="LuxS/MPP-like metallohydrolase"/>
    <property type="match status" value="2"/>
</dbReference>
<name>A0A6C0K295_9ZZZZ</name>
<feature type="domain" description="Peptidase M16 C-terminal" evidence="3">
    <location>
        <begin position="169"/>
        <end position="360"/>
    </location>
</feature>
<sequence>MIHKHTFPNGFRIIYENPRNSISISSIQVFCKVGSAMETDETRGISHFIEHMVFKGTKKMPLSKDISKTYDEIGAYFNATTEKSYTNYIVKCEDEYVKSCILVLGDMLLNSVFDKGEFDKEKKVVVEETILLEDSDENIVADMYEESVYKGSPYEKSIDILSYHKPGSLEYAQVLQFYKTFYRPSNMVLSVVSHLPFSKFIDIVNHSDFTKPLTLSPFVHCPNPVISYDPQTEPQYIIKPRKGLNTLHLIIGFRTCSQYSTDKYALNMLGNILGGFMNARLFAILREANGLTYSSTADTSYYSILGDFSISAETDPAKLLVNKGMSKGANKGVLPLIVDIISDLQKNGVSASELRIAKSNMKGSMAIEEEDNDNACFHNGSKMLLYEDGTPIVSYHDRYDKYYKSITQKDIHDVIKKYIIKQNMTVCILGNHNPSLKVIKGICDKIQ</sequence>
<evidence type="ECO:0000313" key="4">
    <source>
        <dbReference type="EMBL" id="QHU10328.1"/>
    </source>
</evidence>
<protein>
    <recommendedName>
        <fullName evidence="5">Peptidase M16 N-terminal domain-containing protein</fullName>
    </recommendedName>
</protein>
<dbReference type="PANTHER" id="PTHR11851:SF49">
    <property type="entry name" value="MITOCHONDRIAL-PROCESSING PEPTIDASE SUBUNIT ALPHA"/>
    <property type="match status" value="1"/>
</dbReference>
<evidence type="ECO:0000256" key="1">
    <source>
        <dbReference type="ARBA" id="ARBA00007261"/>
    </source>
</evidence>
<dbReference type="EMBL" id="MN740753">
    <property type="protein sequence ID" value="QHU10328.1"/>
    <property type="molecule type" value="Genomic_DNA"/>
</dbReference>
<dbReference type="Pfam" id="PF05193">
    <property type="entry name" value="Peptidase_M16_C"/>
    <property type="match status" value="1"/>
</dbReference>
<reference evidence="4" key="1">
    <citation type="journal article" date="2020" name="Nature">
        <title>Giant virus diversity and host interactions through global metagenomics.</title>
        <authorList>
            <person name="Schulz F."/>
            <person name="Roux S."/>
            <person name="Paez-Espino D."/>
            <person name="Jungbluth S."/>
            <person name="Walsh D.A."/>
            <person name="Denef V.J."/>
            <person name="McMahon K.D."/>
            <person name="Konstantinidis K.T."/>
            <person name="Eloe-Fadrosh E.A."/>
            <person name="Kyrpides N.C."/>
            <person name="Woyke T."/>
        </authorList>
    </citation>
    <scope>NUCLEOTIDE SEQUENCE</scope>
    <source>
        <strain evidence="4">GVMAG-S-1101164-67</strain>
    </source>
</reference>
<dbReference type="GO" id="GO:0006508">
    <property type="term" value="P:proteolysis"/>
    <property type="evidence" value="ECO:0007669"/>
    <property type="project" value="InterPro"/>
</dbReference>
<organism evidence="4">
    <name type="scientific">viral metagenome</name>
    <dbReference type="NCBI Taxonomy" id="1070528"/>
    <lineage>
        <taxon>unclassified sequences</taxon>
        <taxon>metagenomes</taxon>
        <taxon>organismal metagenomes</taxon>
    </lineage>
</organism>
<dbReference type="Gene3D" id="3.30.830.10">
    <property type="entry name" value="Metalloenzyme, LuxS/M16 peptidase-like"/>
    <property type="match status" value="2"/>
</dbReference>
<evidence type="ECO:0000259" key="2">
    <source>
        <dbReference type="Pfam" id="PF00675"/>
    </source>
</evidence>
<dbReference type="InterPro" id="IPR011765">
    <property type="entry name" value="Pept_M16_N"/>
</dbReference>
<evidence type="ECO:0000259" key="3">
    <source>
        <dbReference type="Pfam" id="PF05193"/>
    </source>
</evidence>
<dbReference type="PROSITE" id="PS00143">
    <property type="entry name" value="INSULINASE"/>
    <property type="match status" value="1"/>
</dbReference>
<proteinExistence type="inferred from homology"/>
<dbReference type="Pfam" id="PF00675">
    <property type="entry name" value="Peptidase_M16"/>
    <property type="match status" value="1"/>
</dbReference>
<dbReference type="GO" id="GO:0046872">
    <property type="term" value="F:metal ion binding"/>
    <property type="evidence" value="ECO:0007669"/>
    <property type="project" value="InterPro"/>
</dbReference>
<accession>A0A6C0K295</accession>
<comment type="similarity">
    <text evidence="1">Belongs to the peptidase M16 family.</text>
</comment>
<dbReference type="PANTHER" id="PTHR11851">
    <property type="entry name" value="METALLOPROTEASE"/>
    <property type="match status" value="1"/>
</dbReference>
<dbReference type="InterPro" id="IPR050361">
    <property type="entry name" value="MPP/UQCRC_Complex"/>
</dbReference>
<dbReference type="AlphaFoldDB" id="A0A6C0K295"/>